<proteinExistence type="predicted"/>
<protein>
    <submittedName>
        <fullName evidence="1">Uncharacterized protein</fullName>
    </submittedName>
</protein>
<gene>
    <name evidence="1" type="ORF">WA1_34840</name>
</gene>
<keyword evidence="2" id="KW-1185">Reference proteome</keyword>
<dbReference type="RefSeq" id="WP_017743430.1">
    <property type="nucleotide sequence ID" value="NZ_KQ976354.1"/>
</dbReference>
<dbReference type="EMBL" id="ANNX02000038">
    <property type="protein sequence ID" value="KYC38783.1"/>
    <property type="molecule type" value="Genomic_DNA"/>
</dbReference>
<dbReference type="Proteomes" id="UP000076925">
    <property type="component" value="Unassembled WGS sequence"/>
</dbReference>
<evidence type="ECO:0000313" key="2">
    <source>
        <dbReference type="Proteomes" id="UP000076925"/>
    </source>
</evidence>
<dbReference type="STRING" id="128403.WA1_34840"/>
<name>A0A139X2A2_9CYAN</name>
<sequence length="86" mass="10152">MTHYPTPEQLQRWAKLDELEATAFAGREISQQEFISLVQSVLDGSNLLKHLAEIKERRQQLMKEVAELEEYEKWLENHIQETLGEE</sequence>
<dbReference type="OrthoDB" id="514829at2"/>
<reference evidence="1 2" key="1">
    <citation type="journal article" date="2013" name="Genome Biol. Evol.">
        <title>Genomes of Stigonematalean cyanobacteria (subsection V) and the evolution of oxygenic photosynthesis from prokaryotes to plastids.</title>
        <authorList>
            <person name="Dagan T."/>
            <person name="Roettger M."/>
            <person name="Stucken K."/>
            <person name="Landan G."/>
            <person name="Koch R."/>
            <person name="Major P."/>
            <person name="Gould S.B."/>
            <person name="Goremykin V.V."/>
            <person name="Rippka R."/>
            <person name="Tandeau de Marsac N."/>
            <person name="Gugger M."/>
            <person name="Lockhart P.J."/>
            <person name="Allen J.F."/>
            <person name="Brune I."/>
            <person name="Maus I."/>
            <person name="Puhler A."/>
            <person name="Martin W.F."/>
        </authorList>
    </citation>
    <scope>NUCLEOTIDE SEQUENCE [LARGE SCALE GENOMIC DNA]</scope>
    <source>
        <strain evidence="1 2">PCC 7110</strain>
    </source>
</reference>
<accession>A0A139X2A2</accession>
<dbReference type="AlphaFoldDB" id="A0A139X2A2"/>
<evidence type="ECO:0000313" key="1">
    <source>
        <dbReference type="EMBL" id="KYC38783.1"/>
    </source>
</evidence>
<organism evidence="1 2">
    <name type="scientific">Scytonema hofmannii PCC 7110</name>
    <dbReference type="NCBI Taxonomy" id="128403"/>
    <lineage>
        <taxon>Bacteria</taxon>
        <taxon>Bacillati</taxon>
        <taxon>Cyanobacteriota</taxon>
        <taxon>Cyanophyceae</taxon>
        <taxon>Nostocales</taxon>
        <taxon>Scytonemataceae</taxon>
        <taxon>Scytonema</taxon>
    </lineage>
</organism>
<comment type="caution">
    <text evidence="1">The sequence shown here is derived from an EMBL/GenBank/DDBJ whole genome shotgun (WGS) entry which is preliminary data.</text>
</comment>